<keyword evidence="4" id="KW-1185">Reference proteome</keyword>
<proteinExistence type="predicted"/>
<dbReference type="AlphaFoldDB" id="A0ABD3MDX7"/>
<protein>
    <submittedName>
        <fullName evidence="3">Uncharacterized protein</fullName>
    </submittedName>
</protein>
<keyword evidence="2" id="KW-0472">Membrane</keyword>
<evidence type="ECO:0000313" key="4">
    <source>
        <dbReference type="Proteomes" id="UP001530293"/>
    </source>
</evidence>
<keyword evidence="2" id="KW-1133">Transmembrane helix</keyword>
<feature type="compositionally biased region" description="Low complexity" evidence="1">
    <location>
        <begin position="80"/>
        <end position="91"/>
    </location>
</feature>
<feature type="compositionally biased region" description="Polar residues" evidence="1">
    <location>
        <begin position="64"/>
        <end position="79"/>
    </location>
</feature>
<feature type="region of interest" description="Disordered" evidence="1">
    <location>
        <begin position="64"/>
        <end position="91"/>
    </location>
</feature>
<feature type="region of interest" description="Disordered" evidence="1">
    <location>
        <begin position="156"/>
        <end position="224"/>
    </location>
</feature>
<evidence type="ECO:0000256" key="2">
    <source>
        <dbReference type="SAM" id="Phobius"/>
    </source>
</evidence>
<dbReference type="EMBL" id="JALLBG020000161">
    <property type="protein sequence ID" value="KAL3761063.1"/>
    <property type="molecule type" value="Genomic_DNA"/>
</dbReference>
<feature type="transmembrane region" description="Helical" evidence="2">
    <location>
        <begin position="101"/>
        <end position="124"/>
    </location>
</feature>
<name>A0ABD3MDX7_9STRA</name>
<organism evidence="3 4">
    <name type="scientific">Discostella pseudostelligera</name>
    <dbReference type="NCBI Taxonomy" id="259834"/>
    <lineage>
        <taxon>Eukaryota</taxon>
        <taxon>Sar</taxon>
        <taxon>Stramenopiles</taxon>
        <taxon>Ochrophyta</taxon>
        <taxon>Bacillariophyta</taxon>
        <taxon>Coscinodiscophyceae</taxon>
        <taxon>Thalassiosirophycidae</taxon>
        <taxon>Stephanodiscales</taxon>
        <taxon>Stephanodiscaceae</taxon>
        <taxon>Discostella</taxon>
    </lineage>
</organism>
<comment type="caution">
    <text evidence="3">The sequence shown here is derived from an EMBL/GenBank/DDBJ whole genome shotgun (WGS) entry which is preliminary data.</text>
</comment>
<feature type="compositionally biased region" description="Polar residues" evidence="1">
    <location>
        <begin position="193"/>
        <end position="204"/>
    </location>
</feature>
<accession>A0ABD3MDX7</accession>
<keyword evidence="2" id="KW-0812">Transmembrane</keyword>
<evidence type="ECO:0000256" key="1">
    <source>
        <dbReference type="SAM" id="MobiDB-lite"/>
    </source>
</evidence>
<sequence>MVGVGRSRLKFITITFFNLVRRGGGCLLFPTMKMMAPPTTATTDSRLRLRGYYHNHRALHGEQQSLFDNPGSSQIDDTFNQNSQQQPPLSLQRHSASWGTYASFFLLTQGIAIICFIGILIFCIRKHRHQMTRQRIASMAQSQGWVTMTTIRSSATPTAASAGEIGSGGQTSGNERADNDARDTTSGLGAGDNTDNSSSLTTGDFQICPYPPNNGVNDDRSENQPTPFDRFLTMSRTIGSTMLHPLRALRAAINNWATGSYDEVFLRQLMERMEAEREAAKENPNERARRLKEAFAKAGTVWELGDEHFTPPTRIGEGFASSNPIPNGTKLDIEEGMKAEEVNEICCEASLVDEIDENDVPDVQTRDKQLGISPRHREATEMNSNLDCLESSIDSLEPNQRYIYLPMNAESTECIPVIVHDSQSMCNLPLRLRDG</sequence>
<dbReference type="Proteomes" id="UP001530293">
    <property type="component" value="Unassembled WGS sequence"/>
</dbReference>
<reference evidence="3 4" key="1">
    <citation type="submission" date="2024-10" db="EMBL/GenBank/DDBJ databases">
        <title>Updated reference genomes for cyclostephanoid diatoms.</title>
        <authorList>
            <person name="Roberts W.R."/>
            <person name="Alverson A.J."/>
        </authorList>
    </citation>
    <scope>NUCLEOTIDE SEQUENCE [LARGE SCALE GENOMIC DNA]</scope>
    <source>
        <strain evidence="3 4">AJA232-27</strain>
    </source>
</reference>
<evidence type="ECO:0000313" key="3">
    <source>
        <dbReference type="EMBL" id="KAL3761063.1"/>
    </source>
</evidence>
<gene>
    <name evidence="3" type="ORF">ACHAWU_005200</name>
</gene>